<evidence type="ECO:0000259" key="14">
    <source>
        <dbReference type="Pfam" id="PF08544"/>
    </source>
</evidence>
<organism evidence="15 16">
    <name type="scientific">Clostridium amylolyticum</name>
    <dbReference type="NCBI Taxonomy" id="1121298"/>
    <lineage>
        <taxon>Bacteria</taxon>
        <taxon>Bacillati</taxon>
        <taxon>Bacillota</taxon>
        <taxon>Clostridia</taxon>
        <taxon>Eubacteriales</taxon>
        <taxon>Clostridiaceae</taxon>
        <taxon>Clostridium</taxon>
    </lineage>
</organism>
<dbReference type="InterPro" id="IPR013750">
    <property type="entry name" value="GHMP_kinase_C_dom"/>
</dbReference>
<keyword evidence="16" id="KW-1185">Reference proteome</keyword>
<accession>A0A1M6BI45</accession>
<keyword evidence="7" id="KW-0547">Nucleotide-binding</keyword>
<comment type="pathway">
    <text evidence="12">Isoprenoid biosynthesis; isopentenyl diphosphate biosynthesis via mevalonate pathway; isopentenyl diphosphate from (R)-mevalonate: step 1/3.</text>
</comment>
<dbReference type="GO" id="GO:0005524">
    <property type="term" value="F:ATP binding"/>
    <property type="evidence" value="ECO:0007669"/>
    <property type="project" value="UniProtKB-KW"/>
</dbReference>
<dbReference type="Pfam" id="PF08544">
    <property type="entry name" value="GHMP_kinases_C"/>
    <property type="match status" value="1"/>
</dbReference>
<keyword evidence="9" id="KW-0067">ATP-binding</keyword>
<evidence type="ECO:0000256" key="1">
    <source>
        <dbReference type="ARBA" id="ARBA00004496"/>
    </source>
</evidence>
<evidence type="ECO:0000256" key="5">
    <source>
        <dbReference type="ARBA" id="ARBA00022516"/>
    </source>
</evidence>
<dbReference type="EC" id="2.7.1.36" evidence="3"/>
<evidence type="ECO:0000256" key="7">
    <source>
        <dbReference type="ARBA" id="ARBA00022741"/>
    </source>
</evidence>
<keyword evidence="8 15" id="KW-0418">Kinase</keyword>
<dbReference type="GO" id="GO:0019287">
    <property type="term" value="P:isopentenyl diphosphate biosynthetic process, mevalonate pathway"/>
    <property type="evidence" value="ECO:0007669"/>
    <property type="project" value="UniProtKB-UniPathway"/>
</dbReference>
<keyword evidence="6" id="KW-0808">Transferase</keyword>
<dbReference type="Proteomes" id="UP000184080">
    <property type="component" value="Unassembled WGS sequence"/>
</dbReference>
<dbReference type="GO" id="GO:0005829">
    <property type="term" value="C:cytosol"/>
    <property type="evidence" value="ECO:0007669"/>
    <property type="project" value="TreeGrafter"/>
</dbReference>
<dbReference type="UniPathway" id="UPA00057">
    <property type="reaction ID" value="UER00098"/>
</dbReference>
<protein>
    <recommendedName>
        <fullName evidence="3">mevalonate kinase</fullName>
        <ecNumber evidence="3">2.7.1.36</ecNumber>
    </recommendedName>
</protein>
<dbReference type="EMBL" id="FQZO01000001">
    <property type="protein sequence ID" value="SHI48412.1"/>
    <property type="molecule type" value="Genomic_DNA"/>
</dbReference>
<dbReference type="Gene3D" id="3.30.70.890">
    <property type="entry name" value="GHMP kinase, C-terminal domain"/>
    <property type="match status" value="1"/>
</dbReference>
<dbReference type="SUPFAM" id="SSF55060">
    <property type="entry name" value="GHMP Kinase, C-terminal domain"/>
    <property type="match status" value="1"/>
</dbReference>
<dbReference type="OrthoDB" id="9764892at2"/>
<evidence type="ECO:0000256" key="11">
    <source>
        <dbReference type="ARBA" id="ARBA00023098"/>
    </source>
</evidence>
<dbReference type="Gene3D" id="3.30.230.10">
    <property type="match status" value="1"/>
</dbReference>
<comment type="subcellular location">
    <subcellularLocation>
        <location evidence="1">Cytoplasm</location>
    </subcellularLocation>
</comment>
<comment type="similarity">
    <text evidence="2">Belongs to the GHMP kinase family. Mevalonate kinase subfamily.</text>
</comment>
<dbReference type="PRINTS" id="PR00959">
    <property type="entry name" value="MEVGALKINASE"/>
</dbReference>
<evidence type="ECO:0000256" key="8">
    <source>
        <dbReference type="ARBA" id="ARBA00022777"/>
    </source>
</evidence>
<evidence type="ECO:0000313" key="16">
    <source>
        <dbReference type="Proteomes" id="UP000184080"/>
    </source>
</evidence>
<dbReference type="GO" id="GO:0004496">
    <property type="term" value="F:mevalonate kinase activity"/>
    <property type="evidence" value="ECO:0007669"/>
    <property type="project" value="UniProtKB-EC"/>
</dbReference>
<feature type="domain" description="GHMP kinase N-terminal" evidence="13">
    <location>
        <begin position="75"/>
        <end position="150"/>
    </location>
</feature>
<keyword evidence="10" id="KW-0460">Magnesium</keyword>
<dbReference type="InterPro" id="IPR006205">
    <property type="entry name" value="Mev_gal_kin"/>
</dbReference>
<dbReference type="InterPro" id="IPR020568">
    <property type="entry name" value="Ribosomal_Su5_D2-typ_SF"/>
</dbReference>
<evidence type="ECO:0000256" key="9">
    <source>
        <dbReference type="ARBA" id="ARBA00022840"/>
    </source>
</evidence>
<evidence type="ECO:0000313" key="15">
    <source>
        <dbReference type="EMBL" id="SHI48412.1"/>
    </source>
</evidence>
<evidence type="ECO:0000256" key="10">
    <source>
        <dbReference type="ARBA" id="ARBA00022842"/>
    </source>
</evidence>
<keyword evidence="5" id="KW-0444">Lipid biosynthesis</keyword>
<name>A0A1M6BI45_9CLOT</name>
<evidence type="ECO:0000256" key="4">
    <source>
        <dbReference type="ARBA" id="ARBA00022490"/>
    </source>
</evidence>
<dbReference type="InterPro" id="IPR014721">
    <property type="entry name" value="Ribsml_uS5_D2-typ_fold_subgr"/>
</dbReference>
<dbReference type="NCBIfam" id="TIGR00549">
    <property type="entry name" value="mevalon_kin"/>
    <property type="match status" value="1"/>
</dbReference>
<dbReference type="InterPro" id="IPR006204">
    <property type="entry name" value="GHMP_kinase_N_dom"/>
</dbReference>
<dbReference type="PANTHER" id="PTHR43290">
    <property type="entry name" value="MEVALONATE KINASE"/>
    <property type="match status" value="1"/>
</dbReference>
<feature type="domain" description="GHMP kinase C-terminal" evidence="14">
    <location>
        <begin position="223"/>
        <end position="303"/>
    </location>
</feature>
<dbReference type="InterPro" id="IPR006203">
    <property type="entry name" value="GHMP_knse_ATP-bd_CS"/>
</dbReference>
<dbReference type="PROSITE" id="PS00627">
    <property type="entry name" value="GHMP_KINASES_ATP"/>
    <property type="match status" value="1"/>
</dbReference>
<evidence type="ECO:0000256" key="12">
    <source>
        <dbReference type="ARBA" id="ARBA00029438"/>
    </source>
</evidence>
<evidence type="ECO:0000256" key="3">
    <source>
        <dbReference type="ARBA" id="ARBA00012103"/>
    </source>
</evidence>
<reference evidence="15 16" key="1">
    <citation type="submission" date="2016-11" db="EMBL/GenBank/DDBJ databases">
        <authorList>
            <person name="Jaros S."/>
            <person name="Januszkiewicz K."/>
            <person name="Wedrychowicz H."/>
        </authorList>
    </citation>
    <scope>NUCLEOTIDE SEQUENCE [LARGE SCALE GENOMIC DNA]</scope>
    <source>
        <strain evidence="15 16">DSM 21864</strain>
    </source>
</reference>
<dbReference type="AlphaFoldDB" id="A0A1M6BI45"/>
<keyword evidence="4" id="KW-0963">Cytoplasm</keyword>
<dbReference type="RefSeq" id="WP_073003882.1">
    <property type="nucleotide sequence ID" value="NZ_FQZO01000001.1"/>
</dbReference>
<keyword evidence="11" id="KW-0443">Lipid metabolism</keyword>
<evidence type="ECO:0000256" key="6">
    <source>
        <dbReference type="ARBA" id="ARBA00022679"/>
    </source>
</evidence>
<dbReference type="InterPro" id="IPR036554">
    <property type="entry name" value="GHMP_kinase_C_sf"/>
</dbReference>
<dbReference type="SUPFAM" id="SSF54211">
    <property type="entry name" value="Ribosomal protein S5 domain 2-like"/>
    <property type="match status" value="1"/>
</dbReference>
<evidence type="ECO:0000259" key="13">
    <source>
        <dbReference type="Pfam" id="PF00288"/>
    </source>
</evidence>
<sequence>MEIDANTRAIGESHSKLILLGEHAVVYGKPAIAMPFPLKVRCIVEETIGHVMLDSIIYTGVVDHMPREMQGIAACMKETLNYLGKPLENLSISIDSCIPLGRGLGSSAAVAIAMVRALFAFYGKELSKEELFSLVQISETYAHGNPSGIDMVSEASDCPVWFEKGKEVLPLKPTAPLFIAVADTGRMADTRTAVDNVKKRYAANPEKVEQSLEKIDDMANKAKAALLKGDIQCIGELLNGNQQELVKLGVSDEGLNGLVQRALKAGALGAKLTGGGMGGCMLALGKNMEHAKLIAKELREYGASNSWYFSTDSDMLYGVYE</sequence>
<evidence type="ECO:0000256" key="2">
    <source>
        <dbReference type="ARBA" id="ARBA00006495"/>
    </source>
</evidence>
<proteinExistence type="inferred from homology"/>
<dbReference type="PANTHER" id="PTHR43290:SF2">
    <property type="entry name" value="MEVALONATE KINASE"/>
    <property type="match status" value="1"/>
</dbReference>
<gene>
    <name evidence="15" type="ORF">SAMN05444401_0782</name>
</gene>
<dbReference type="STRING" id="1121298.SAMN05444401_0782"/>
<dbReference type="Pfam" id="PF00288">
    <property type="entry name" value="GHMP_kinases_N"/>
    <property type="match status" value="1"/>
</dbReference>